<evidence type="ECO:0000313" key="6">
    <source>
        <dbReference type="EMBL" id="UWM46509.1"/>
    </source>
</evidence>
<proteinExistence type="inferred from homology"/>
<protein>
    <submittedName>
        <fullName evidence="6">LysR family transcriptional regulator</fullName>
    </submittedName>
</protein>
<dbReference type="EMBL" id="CP104006">
    <property type="protein sequence ID" value="UWM46509.1"/>
    <property type="molecule type" value="Genomic_DNA"/>
</dbReference>
<dbReference type="PANTHER" id="PTHR30537">
    <property type="entry name" value="HTH-TYPE TRANSCRIPTIONAL REGULATOR"/>
    <property type="match status" value="1"/>
</dbReference>
<evidence type="ECO:0000313" key="7">
    <source>
        <dbReference type="Proteomes" id="UP001057860"/>
    </source>
</evidence>
<dbReference type="Pfam" id="PF00126">
    <property type="entry name" value="HTH_1"/>
    <property type="match status" value="1"/>
</dbReference>
<dbReference type="GeneID" id="75139676"/>
<dbReference type="CDD" id="cd08472">
    <property type="entry name" value="PBP2_CrgA_like_3"/>
    <property type="match status" value="1"/>
</dbReference>
<comment type="similarity">
    <text evidence="1">Belongs to the LysR transcriptional regulatory family.</text>
</comment>
<evidence type="ECO:0000256" key="2">
    <source>
        <dbReference type="ARBA" id="ARBA00023015"/>
    </source>
</evidence>
<dbReference type="Pfam" id="PF03466">
    <property type="entry name" value="LysR_substrate"/>
    <property type="match status" value="1"/>
</dbReference>
<dbReference type="InterPro" id="IPR005119">
    <property type="entry name" value="LysR_subst-bd"/>
</dbReference>
<feature type="domain" description="HTH lysR-type" evidence="5">
    <location>
        <begin position="1"/>
        <end position="61"/>
    </location>
</feature>
<evidence type="ECO:0000256" key="3">
    <source>
        <dbReference type="ARBA" id="ARBA00023125"/>
    </source>
</evidence>
<dbReference type="RefSeq" id="WP_216594547.1">
    <property type="nucleotide sequence ID" value="NZ_CABHWW010000028.1"/>
</dbReference>
<organism evidence="6 7">
    <name type="scientific">Yersinia alsatica</name>
    <dbReference type="NCBI Taxonomy" id="2890317"/>
    <lineage>
        <taxon>Bacteria</taxon>
        <taxon>Pseudomonadati</taxon>
        <taxon>Pseudomonadota</taxon>
        <taxon>Gammaproteobacteria</taxon>
        <taxon>Enterobacterales</taxon>
        <taxon>Yersiniaceae</taxon>
        <taxon>Yersinia</taxon>
    </lineage>
</organism>
<dbReference type="Proteomes" id="UP001057860">
    <property type="component" value="Chromosome"/>
</dbReference>
<keyword evidence="7" id="KW-1185">Reference proteome</keyword>
<name>A0ABY5UT24_9GAMM</name>
<accession>A0ABY5UT24</accession>
<sequence>MKTNMLEAMRIFVQVAEQESFSRAADILQLHRPAVSKTMQQLEREVGVKLLHRTTRKVSMTAEGEEFYQRCIRLINDFSDTMAAFSPTLPPRGRLRLDMPITLATAIIIPALPDFKDKYPDIEIVLRSSDRRVDLIAEGVDCVVRLGELNDSSFIGRRVGEAKMVTCASPEYLRKYGTPLTLDDLANHKAVNFFSNTSQEVMDWKFLNKEEVVTRRIKSSILVDNSEAFISCGLAGIGILQGLRVSLDPYIQAGKLVEIFPHIPSVAKPISVLYPDRRYLSPKVRAFVDWVSELFSIPPKR</sequence>
<dbReference type="PANTHER" id="PTHR30537:SF72">
    <property type="entry name" value="LYSR FAMILY TRANSCRIPTIONAL REGULATOR"/>
    <property type="match status" value="1"/>
</dbReference>
<evidence type="ECO:0000256" key="1">
    <source>
        <dbReference type="ARBA" id="ARBA00009437"/>
    </source>
</evidence>
<reference evidence="6" key="1">
    <citation type="submission" date="2022-08" db="EMBL/GenBank/DDBJ databases">
        <authorList>
            <person name="Bogun A."/>
            <person name="Kislichkina A."/>
            <person name="Solomentsev V."/>
            <person name="Skryabin Y."/>
            <person name="Sizova A."/>
            <person name="Platonov M."/>
            <person name="Dentovskaya S."/>
        </authorList>
    </citation>
    <scope>NUCLEOTIDE SEQUENCE</scope>
    <source>
        <strain evidence="6">SCPM-O-B-7604</strain>
    </source>
</reference>
<keyword evidence="4" id="KW-0804">Transcription</keyword>
<keyword evidence="3" id="KW-0238">DNA-binding</keyword>
<evidence type="ECO:0000259" key="5">
    <source>
        <dbReference type="PROSITE" id="PS50931"/>
    </source>
</evidence>
<evidence type="ECO:0000256" key="4">
    <source>
        <dbReference type="ARBA" id="ARBA00023163"/>
    </source>
</evidence>
<dbReference type="InterPro" id="IPR000847">
    <property type="entry name" value="LysR_HTH_N"/>
</dbReference>
<keyword evidence="2" id="KW-0805">Transcription regulation</keyword>
<dbReference type="PROSITE" id="PS50931">
    <property type="entry name" value="HTH_LYSR"/>
    <property type="match status" value="1"/>
</dbReference>
<gene>
    <name evidence="6" type="ORF">N0H69_06715</name>
</gene>
<dbReference type="InterPro" id="IPR058163">
    <property type="entry name" value="LysR-type_TF_proteobact-type"/>
</dbReference>